<dbReference type="STRING" id="475255.SAMN04488101_11317"/>
<feature type="domain" description="VOC" evidence="1">
    <location>
        <begin position="2"/>
        <end position="119"/>
    </location>
</feature>
<sequence length="222" mass="25705">MNIEAIEICTTDIRQTELFYTEVLNFRLLEKNKEMISFVAGDSVLTFRSDEHLERPIYHFAFNIPNNQLKEAIEWLNGRVYLLTVDKEKDSYVADFSSWNANAIYFQDNNGNILEFIVRYDLDDQSEFPFTGQSITCISEIGLVTDDVYQCIRTLTASHDIQLFTKQAPQPRFAALGDDHGLLILSETGRDWFPTTIPARKFPLKIMVSTEQEKFNLLLNQK</sequence>
<keyword evidence="2" id="KW-0560">Oxidoreductase</keyword>
<keyword evidence="3" id="KW-1185">Reference proteome</keyword>
<dbReference type="EMBL" id="FWYB01000013">
    <property type="protein sequence ID" value="SMD09998.1"/>
    <property type="molecule type" value="Genomic_DNA"/>
</dbReference>
<accession>A0A1W2ELJ1</accession>
<dbReference type="AlphaFoldDB" id="A0A1W2ELJ1"/>
<dbReference type="InterPro" id="IPR029068">
    <property type="entry name" value="Glyas_Bleomycin-R_OHBP_Dase"/>
</dbReference>
<dbReference type="InterPro" id="IPR004360">
    <property type="entry name" value="Glyas_Fos-R_dOase_dom"/>
</dbReference>
<dbReference type="OrthoDB" id="2703022at2"/>
<reference evidence="2 3" key="1">
    <citation type="submission" date="2017-04" db="EMBL/GenBank/DDBJ databases">
        <authorList>
            <person name="Afonso C.L."/>
            <person name="Miller P.J."/>
            <person name="Scott M.A."/>
            <person name="Spackman E."/>
            <person name="Goraichik I."/>
            <person name="Dimitrov K.M."/>
            <person name="Suarez D.L."/>
            <person name="Swayne D.E."/>
        </authorList>
    </citation>
    <scope>NUCLEOTIDE SEQUENCE [LARGE SCALE GENOMIC DNA]</scope>
    <source>
        <strain evidence="2 3">DSM 19625</strain>
    </source>
</reference>
<dbReference type="SUPFAM" id="SSF54593">
    <property type="entry name" value="Glyoxalase/Bleomycin resistance protein/Dihydroxybiphenyl dioxygenase"/>
    <property type="match status" value="1"/>
</dbReference>
<dbReference type="RefSeq" id="WP_084291167.1">
    <property type="nucleotide sequence ID" value="NZ_FWYB01000013.1"/>
</dbReference>
<dbReference type="GO" id="GO:0051213">
    <property type="term" value="F:dioxygenase activity"/>
    <property type="evidence" value="ECO:0007669"/>
    <property type="project" value="UniProtKB-KW"/>
</dbReference>
<name>A0A1W2ELJ1_9SPHI</name>
<dbReference type="Gene3D" id="3.10.180.10">
    <property type="entry name" value="2,3-Dihydroxybiphenyl 1,2-Dioxygenase, domain 1"/>
    <property type="match status" value="1"/>
</dbReference>
<dbReference type="PROSITE" id="PS51819">
    <property type="entry name" value="VOC"/>
    <property type="match status" value="1"/>
</dbReference>
<organism evidence="2 3">
    <name type="scientific">Pedobacter nyackensis</name>
    <dbReference type="NCBI Taxonomy" id="475255"/>
    <lineage>
        <taxon>Bacteria</taxon>
        <taxon>Pseudomonadati</taxon>
        <taxon>Bacteroidota</taxon>
        <taxon>Sphingobacteriia</taxon>
        <taxon>Sphingobacteriales</taxon>
        <taxon>Sphingobacteriaceae</taxon>
        <taxon>Pedobacter</taxon>
    </lineage>
</organism>
<dbReference type="Proteomes" id="UP000192678">
    <property type="component" value="Unassembled WGS sequence"/>
</dbReference>
<keyword evidence="2" id="KW-0223">Dioxygenase</keyword>
<evidence type="ECO:0000313" key="3">
    <source>
        <dbReference type="Proteomes" id="UP000192678"/>
    </source>
</evidence>
<proteinExistence type="predicted"/>
<dbReference type="InterPro" id="IPR037523">
    <property type="entry name" value="VOC_core"/>
</dbReference>
<protein>
    <submittedName>
        <fullName evidence="2">Catechol-2,3-dioxygenase</fullName>
    </submittedName>
</protein>
<dbReference type="Pfam" id="PF00903">
    <property type="entry name" value="Glyoxalase"/>
    <property type="match status" value="1"/>
</dbReference>
<evidence type="ECO:0000259" key="1">
    <source>
        <dbReference type="PROSITE" id="PS51819"/>
    </source>
</evidence>
<evidence type="ECO:0000313" key="2">
    <source>
        <dbReference type="EMBL" id="SMD09998.1"/>
    </source>
</evidence>
<gene>
    <name evidence="2" type="ORF">SAMN04488101_11317</name>
</gene>